<dbReference type="AlphaFoldDB" id="A0A5N6YWR8"/>
<proteinExistence type="predicted"/>
<gene>
    <name evidence="2" type="ORF">BDV28DRAFT_141948</name>
</gene>
<sequence>MIIRTLNPADRKCRPSCQIKKLLFYASVMDENSTPPPSRVCAYMLIHGYVGYLIHFMECGVWYAGLLWMGSFVR</sequence>
<evidence type="ECO:0000313" key="2">
    <source>
        <dbReference type="EMBL" id="KAE8349086.1"/>
    </source>
</evidence>
<dbReference type="Proteomes" id="UP000327118">
    <property type="component" value="Unassembled WGS sequence"/>
</dbReference>
<keyword evidence="1" id="KW-0812">Transmembrane</keyword>
<dbReference type="EMBL" id="ML739348">
    <property type="protein sequence ID" value="KAE8349086.1"/>
    <property type="molecule type" value="Genomic_DNA"/>
</dbReference>
<keyword evidence="1" id="KW-0472">Membrane</keyword>
<keyword evidence="1" id="KW-1133">Transmembrane helix</keyword>
<evidence type="ECO:0000313" key="3">
    <source>
        <dbReference type="Proteomes" id="UP000327118"/>
    </source>
</evidence>
<name>A0A5N6YWR8_9EURO</name>
<feature type="transmembrane region" description="Helical" evidence="1">
    <location>
        <begin position="52"/>
        <end position="73"/>
    </location>
</feature>
<accession>A0A5N6YWR8</accession>
<keyword evidence="3" id="KW-1185">Reference proteome</keyword>
<organism evidence="2 3">
    <name type="scientific">Aspergillus coremiiformis</name>
    <dbReference type="NCBI Taxonomy" id="138285"/>
    <lineage>
        <taxon>Eukaryota</taxon>
        <taxon>Fungi</taxon>
        <taxon>Dikarya</taxon>
        <taxon>Ascomycota</taxon>
        <taxon>Pezizomycotina</taxon>
        <taxon>Eurotiomycetes</taxon>
        <taxon>Eurotiomycetidae</taxon>
        <taxon>Eurotiales</taxon>
        <taxon>Aspergillaceae</taxon>
        <taxon>Aspergillus</taxon>
        <taxon>Aspergillus subgen. Circumdati</taxon>
    </lineage>
</organism>
<evidence type="ECO:0000256" key="1">
    <source>
        <dbReference type="SAM" id="Phobius"/>
    </source>
</evidence>
<protein>
    <submittedName>
        <fullName evidence="2">Uncharacterized protein</fullName>
    </submittedName>
</protein>
<reference evidence="3" key="1">
    <citation type="submission" date="2019-04" db="EMBL/GenBank/DDBJ databases">
        <title>Friends and foes A comparative genomics studyof 23 Aspergillus species from section Flavi.</title>
        <authorList>
            <consortium name="DOE Joint Genome Institute"/>
            <person name="Kjaerbolling I."/>
            <person name="Vesth T."/>
            <person name="Frisvad J.C."/>
            <person name="Nybo J.L."/>
            <person name="Theobald S."/>
            <person name="Kildgaard S."/>
            <person name="Isbrandt T."/>
            <person name="Kuo A."/>
            <person name="Sato A."/>
            <person name="Lyhne E.K."/>
            <person name="Kogle M.E."/>
            <person name="Wiebenga A."/>
            <person name="Kun R.S."/>
            <person name="Lubbers R.J."/>
            <person name="Makela M.R."/>
            <person name="Barry K."/>
            <person name="Chovatia M."/>
            <person name="Clum A."/>
            <person name="Daum C."/>
            <person name="Haridas S."/>
            <person name="He G."/>
            <person name="LaButti K."/>
            <person name="Lipzen A."/>
            <person name="Mondo S."/>
            <person name="Riley R."/>
            <person name="Salamov A."/>
            <person name="Simmons B.A."/>
            <person name="Magnuson J.K."/>
            <person name="Henrissat B."/>
            <person name="Mortensen U.H."/>
            <person name="Larsen T.O."/>
            <person name="Devries R.P."/>
            <person name="Grigoriev I.V."/>
            <person name="Machida M."/>
            <person name="Baker S.E."/>
            <person name="Andersen M.R."/>
        </authorList>
    </citation>
    <scope>NUCLEOTIDE SEQUENCE [LARGE SCALE GENOMIC DNA]</scope>
    <source>
        <strain evidence="3">CBS 553.77</strain>
    </source>
</reference>